<dbReference type="Gene3D" id="3.30.450.40">
    <property type="match status" value="1"/>
</dbReference>
<dbReference type="InterPro" id="IPR003018">
    <property type="entry name" value="GAF"/>
</dbReference>
<dbReference type="EMBL" id="JACXAC010000005">
    <property type="protein sequence ID" value="MBD2723645.1"/>
    <property type="molecule type" value="Genomic_DNA"/>
</dbReference>
<keyword evidence="3" id="KW-1185">Reference proteome</keyword>
<sequence length="233" mass="24479">MSAPSSLVPPYEAERLQSLRHYNFLSTPPDDVFYALVALAAQVFGQPTSFVALVDANEVLFPVRHGADCMPSVPRDQALCSSAILAPGAVAYKNLAATALTGADAPAIGAAVARGNGFYAAAPLRMPDGYHIGVLCLMGPQPRTFSQTEAEALEALANVFGVALSVRHLCLETPELGPEEWAVICGRLRTGVAALSRHVLELLPPHGAAVPTPAAVLELLQQGLQTLHLGLQE</sequence>
<dbReference type="SUPFAM" id="SSF55781">
    <property type="entry name" value="GAF domain-like"/>
    <property type="match status" value="1"/>
</dbReference>
<comment type="caution">
    <text evidence="2">The sequence shown here is derived from an EMBL/GenBank/DDBJ whole genome shotgun (WGS) entry which is preliminary data.</text>
</comment>
<evidence type="ECO:0000313" key="3">
    <source>
        <dbReference type="Proteomes" id="UP000606003"/>
    </source>
</evidence>
<gene>
    <name evidence="2" type="ORF">IC234_16070</name>
</gene>
<proteinExistence type="predicted"/>
<name>A0ABR8JUL3_9BACT</name>
<dbReference type="PANTHER" id="PTHR43102:SF2">
    <property type="entry name" value="GAF DOMAIN-CONTAINING PROTEIN"/>
    <property type="match status" value="1"/>
</dbReference>
<reference evidence="2 3" key="1">
    <citation type="submission" date="2020-09" db="EMBL/GenBank/DDBJ databases">
        <authorList>
            <person name="Kim M.K."/>
        </authorList>
    </citation>
    <scope>NUCLEOTIDE SEQUENCE [LARGE SCALE GENOMIC DNA]</scope>
    <source>
        <strain evidence="2 3">BT189</strain>
    </source>
</reference>
<accession>A0ABR8JUL3</accession>
<evidence type="ECO:0000313" key="2">
    <source>
        <dbReference type="EMBL" id="MBD2723645.1"/>
    </source>
</evidence>
<protein>
    <submittedName>
        <fullName evidence="2">GAF domain-containing protein</fullName>
    </submittedName>
</protein>
<dbReference type="Pfam" id="PF13185">
    <property type="entry name" value="GAF_2"/>
    <property type="match status" value="1"/>
</dbReference>
<dbReference type="RefSeq" id="WP_190926553.1">
    <property type="nucleotide sequence ID" value="NZ_JACXAC010000005.1"/>
</dbReference>
<dbReference type="PANTHER" id="PTHR43102">
    <property type="entry name" value="SLR1143 PROTEIN"/>
    <property type="match status" value="1"/>
</dbReference>
<organism evidence="2 3">
    <name type="scientific">Hymenobacter armeniacus</name>
    <dbReference type="NCBI Taxonomy" id="2771358"/>
    <lineage>
        <taxon>Bacteria</taxon>
        <taxon>Pseudomonadati</taxon>
        <taxon>Bacteroidota</taxon>
        <taxon>Cytophagia</taxon>
        <taxon>Cytophagales</taxon>
        <taxon>Hymenobacteraceae</taxon>
        <taxon>Hymenobacter</taxon>
    </lineage>
</organism>
<dbReference type="SMART" id="SM00065">
    <property type="entry name" value="GAF"/>
    <property type="match status" value="1"/>
</dbReference>
<evidence type="ECO:0000259" key="1">
    <source>
        <dbReference type="SMART" id="SM00065"/>
    </source>
</evidence>
<feature type="domain" description="GAF" evidence="1">
    <location>
        <begin position="28"/>
        <end position="174"/>
    </location>
</feature>
<dbReference type="Proteomes" id="UP000606003">
    <property type="component" value="Unassembled WGS sequence"/>
</dbReference>
<dbReference type="InterPro" id="IPR029016">
    <property type="entry name" value="GAF-like_dom_sf"/>
</dbReference>